<feature type="compositionally biased region" description="Basic residues" evidence="1">
    <location>
        <begin position="7"/>
        <end position="17"/>
    </location>
</feature>
<sequence length="57" mass="6779">MGLFTRSKPRVRMHRKPTWRERRAAERTAQAEARLRETEKKIHEIAGEVRADLHRSA</sequence>
<evidence type="ECO:0000313" key="2">
    <source>
        <dbReference type="EMBL" id="GAA4605682.1"/>
    </source>
</evidence>
<reference evidence="3" key="1">
    <citation type="journal article" date="2019" name="Int. J. Syst. Evol. Microbiol.">
        <title>The Global Catalogue of Microorganisms (GCM) 10K type strain sequencing project: providing services to taxonomists for standard genome sequencing and annotation.</title>
        <authorList>
            <consortium name="The Broad Institute Genomics Platform"/>
            <consortium name="The Broad Institute Genome Sequencing Center for Infectious Disease"/>
            <person name="Wu L."/>
            <person name="Ma J."/>
        </authorList>
    </citation>
    <scope>NUCLEOTIDE SEQUENCE [LARGE SCALE GENOMIC DNA]</scope>
    <source>
        <strain evidence="3">JCM 17938</strain>
    </source>
</reference>
<comment type="caution">
    <text evidence="2">The sequence shown here is derived from an EMBL/GenBank/DDBJ whole genome shotgun (WGS) entry which is preliminary data.</text>
</comment>
<dbReference type="EMBL" id="BAABHJ010000005">
    <property type="protein sequence ID" value="GAA4605682.1"/>
    <property type="molecule type" value="Genomic_DNA"/>
</dbReference>
<proteinExistence type="predicted"/>
<dbReference type="Proteomes" id="UP001500212">
    <property type="component" value="Unassembled WGS sequence"/>
</dbReference>
<dbReference type="RefSeq" id="WP_345351823.1">
    <property type="nucleotide sequence ID" value="NZ_BAABHJ010000005.1"/>
</dbReference>
<accession>A0ABP8THK1</accession>
<keyword evidence="3" id="KW-1185">Reference proteome</keyword>
<evidence type="ECO:0000313" key="3">
    <source>
        <dbReference type="Proteomes" id="UP001500212"/>
    </source>
</evidence>
<name>A0ABP8THK1_9ACTN</name>
<evidence type="ECO:0000256" key="1">
    <source>
        <dbReference type="SAM" id="MobiDB-lite"/>
    </source>
</evidence>
<organism evidence="2 3">
    <name type="scientific">Actinoallomurus liliacearum</name>
    <dbReference type="NCBI Taxonomy" id="1080073"/>
    <lineage>
        <taxon>Bacteria</taxon>
        <taxon>Bacillati</taxon>
        <taxon>Actinomycetota</taxon>
        <taxon>Actinomycetes</taxon>
        <taxon>Streptosporangiales</taxon>
        <taxon>Thermomonosporaceae</taxon>
        <taxon>Actinoallomurus</taxon>
    </lineage>
</organism>
<feature type="region of interest" description="Disordered" evidence="1">
    <location>
        <begin position="1"/>
        <end position="25"/>
    </location>
</feature>
<gene>
    <name evidence="2" type="ORF">GCM10023195_19920</name>
</gene>
<protein>
    <submittedName>
        <fullName evidence="2">Uncharacterized protein</fullName>
    </submittedName>
</protein>